<comment type="subcellular location">
    <subcellularLocation>
        <location evidence="1">Cell inner membrane</location>
        <topology evidence="1">Single-pass membrane protein</topology>
    </subcellularLocation>
</comment>
<dbReference type="Pfam" id="PF12019">
    <property type="entry name" value="GspH"/>
    <property type="match status" value="1"/>
</dbReference>
<gene>
    <name evidence="13" type="ORF">XTPLMG730_0573</name>
</gene>
<keyword evidence="5" id="KW-0997">Cell inner membrane</keyword>
<proteinExistence type="inferred from homology"/>
<dbReference type="InterPro" id="IPR022346">
    <property type="entry name" value="T2SS_GspH"/>
</dbReference>
<keyword evidence="7 11" id="KW-1133">Transmembrane helix</keyword>
<keyword evidence="8 11" id="KW-0472">Membrane</keyword>
<comment type="similarity">
    <text evidence="9">Belongs to the GSP H family.</text>
</comment>
<dbReference type="AlphaFoldDB" id="A0A0K2ZDW5"/>
<evidence type="ECO:0000256" key="4">
    <source>
        <dbReference type="ARBA" id="ARBA00022481"/>
    </source>
</evidence>
<evidence type="ECO:0000256" key="11">
    <source>
        <dbReference type="SAM" id="Phobius"/>
    </source>
</evidence>
<evidence type="ECO:0000256" key="9">
    <source>
        <dbReference type="ARBA" id="ARBA00025772"/>
    </source>
</evidence>
<evidence type="ECO:0000313" key="13">
    <source>
        <dbReference type="EMBL" id="CTP83791.1"/>
    </source>
</evidence>
<evidence type="ECO:0000256" key="10">
    <source>
        <dbReference type="ARBA" id="ARBA00030775"/>
    </source>
</evidence>
<evidence type="ECO:0000256" key="3">
    <source>
        <dbReference type="ARBA" id="ARBA00022475"/>
    </source>
</evidence>
<feature type="transmembrane region" description="Helical" evidence="11">
    <location>
        <begin position="12"/>
        <end position="32"/>
    </location>
</feature>
<keyword evidence="3" id="KW-1003">Cell membrane</keyword>
<protein>
    <recommendedName>
        <fullName evidence="2">Type II secretion system protein H</fullName>
    </recommendedName>
    <alternativeName>
        <fullName evidence="10">General secretion pathway protein H</fullName>
    </alternativeName>
</protein>
<evidence type="ECO:0000256" key="8">
    <source>
        <dbReference type="ARBA" id="ARBA00023136"/>
    </source>
</evidence>
<dbReference type="EMBL" id="CXOJ01000010">
    <property type="protein sequence ID" value="CTP83791.1"/>
    <property type="molecule type" value="Genomic_DNA"/>
</dbReference>
<dbReference type="SUPFAM" id="SSF54523">
    <property type="entry name" value="Pili subunits"/>
    <property type="match status" value="1"/>
</dbReference>
<dbReference type="RefSeq" id="WP_053837137.1">
    <property type="nucleotide sequence ID" value="NZ_CP076251.1"/>
</dbReference>
<evidence type="ECO:0000256" key="1">
    <source>
        <dbReference type="ARBA" id="ARBA00004377"/>
    </source>
</evidence>
<evidence type="ECO:0000256" key="5">
    <source>
        <dbReference type="ARBA" id="ARBA00022519"/>
    </source>
</evidence>
<evidence type="ECO:0000256" key="6">
    <source>
        <dbReference type="ARBA" id="ARBA00022692"/>
    </source>
</evidence>
<evidence type="ECO:0000259" key="12">
    <source>
        <dbReference type="Pfam" id="PF12019"/>
    </source>
</evidence>
<reference evidence="13 14" key="1">
    <citation type="submission" date="2015-07" db="EMBL/GenBank/DDBJ databases">
        <authorList>
            <person name="Noorani M."/>
        </authorList>
    </citation>
    <scope>NUCLEOTIDE SEQUENCE [LARGE SCALE GENOMIC DNA]</scope>
    <source>
        <strain evidence="13">LMG730</strain>
    </source>
</reference>
<dbReference type="GO" id="GO:0015628">
    <property type="term" value="P:protein secretion by the type II secretion system"/>
    <property type="evidence" value="ECO:0007669"/>
    <property type="project" value="InterPro"/>
</dbReference>
<name>A0A0K2ZDW5_9XANT</name>
<dbReference type="Proteomes" id="UP000045978">
    <property type="component" value="Unassembled WGS sequence"/>
</dbReference>
<dbReference type="Gene3D" id="3.55.40.10">
    <property type="entry name" value="minor pseudopilin epsh domain"/>
    <property type="match status" value="1"/>
</dbReference>
<evidence type="ECO:0000256" key="7">
    <source>
        <dbReference type="ARBA" id="ARBA00022989"/>
    </source>
</evidence>
<dbReference type="GO" id="GO:0015627">
    <property type="term" value="C:type II protein secretion system complex"/>
    <property type="evidence" value="ECO:0007669"/>
    <property type="project" value="InterPro"/>
</dbReference>
<accession>A0A0K2ZDW5</accession>
<keyword evidence="6 11" id="KW-0812">Transmembrane</keyword>
<dbReference type="GO" id="GO:0005886">
    <property type="term" value="C:plasma membrane"/>
    <property type="evidence" value="ECO:0007669"/>
    <property type="project" value="UniProtKB-SubCell"/>
</dbReference>
<feature type="domain" description="General secretion pathway GspH" evidence="12">
    <location>
        <begin position="47"/>
        <end position="161"/>
    </location>
</feature>
<keyword evidence="4" id="KW-0488">Methylation</keyword>
<evidence type="ECO:0000256" key="2">
    <source>
        <dbReference type="ARBA" id="ARBA00021549"/>
    </source>
</evidence>
<organism evidence="13 14">
    <name type="scientific">Xanthomonas graminis pv. phlei</name>
    <dbReference type="NCBI Taxonomy" id="487906"/>
    <lineage>
        <taxon>Bacteria</taxon>
        <taxon>Pseudomonadati</taxon>
        <taxon>Pseudomonadota</taxon>
        <taxon>Gammaproteobacteria</taxon>
        <taxon>Lysobacterales</taxon>
        <taxon>Lysobacteraceae</taxon>
        <taxon>Xanthomonas</taxon>
        <taxon>Xanthomonas translucens group</taxon>
        <taxon>Xanthomonas graminis</taxon>
    </lineage>
</organism>
<sequence length="178" mass="19123">MWKSSVRGYTLLQLAIVMAMICVLTAIGIPAFQDLLMRQRLAVTSYRLSSQLALARSSAISYGMPVSVCPSGGDGKCRADNDWSHGWMIYRDLERQAQPTDPGRILGLETAPAAASITVISNSGRQAVRFLPDGRSAGSNLSIRICGKGRLLAEVVVNNAGRTRLARATASQACQAKR</sequence>
<dbReference type="InterPro" id="IPR045584">
    <property type="entry name" value="Pilin-like"/>
</dbReference>
<evidence type="ECO:0000313" key="14">
    <source>
        <dbReference type="Proteomes" id="UP000045978"/>
    </source>
</evidence>